<dbReference type="SUPFAM" id="SSF158682">
    <property type="entry name" value="TerB-like"/>
    <property type="match status" value="1"/>
</dbReference>
<name>A0A964BQT9_9CYAN</name>
<organism evidence="1 2">
    <name type="scientific">Waterburya agarophytonicola KI4</name>
    <dbReference type="NCBI Taxonomy" id="2874699"/>
    <lineage>
        <taxon>Bacteria</taxon>
        <taxon>Bacillati</taxon>
        <taxon>Cyanobacteriota</taxon>
        <taxon>Cyanophyceae</taxon>
        <taxon>Pleurocapsales</taxon>
        <taxon>Hyellaceae</taxon>
        <taxon>Waterburya</taxon>
        <taxon>Waterburya agarophytonicola</taxon>
    </lineage>
</organism>
<dbReference type="CDD" id="cd07177">
    <property type="entry name" value="terB_like"/>
    <property type="match status" value="1"/>
</dbReference>
<dbReference type="EMBL" id="JADWDC010000006">
    <property type="protein sequence ID" value="MCC0176120.1"/>
    <property type="molecule type" value="Genomic_DNA"/>
</dbReference>
<sequence>MLTQNKNKMKQILKILIGAAWIDGIIQPEERVYLRRVADEFKLADDPQIKPLLSELKPIQPVECYQWLEEYFGDNPSAEDYQQLLDIISGLIYSDGYIDVREAKLIETIQSCDPGSPECRNSILDKILRKIQKLYKAAIEQQV</sequence>
<comment type="caution">
    <text evidence="1">The sequence shown here is derived from an EMBL/GenBank/DDBJ whole genome shotgun (WGS) entry which is preliminary data.</text>
</comment>
<dbReference type="AlphaFoldDB" id="A0A964BQT9"/>
<proteinExistence type="predicted"/>
<accession>A0A964BQT9</accession>
<keyword evidence="2" id="KW-1185">Reference proteome</keyword>
<reference evidence="1" key="1">
    <citation type="journal article" date="2021" name="Antonie Van Leeuwenhoek">
        <title>Draft genome and description of Waterburya agarophytonicola gen. nov. sp. nov. (Pleurocapsales, Cyanobacteria): a seaweed symbiont.</title>
        <authorList>
            <person name="Bonthond G."/>
            <person name="Shalygin S."/>
            <person name="Bayer T."/>
            <person name="Weinberger F."/>
        </authorList>
    </citation>
    <scope>NUCLEOTIDE SEQUENCE</scope>
    <source>
        <strain evidence="1">KI4</strain>
    </source>
</reference>
<dbReference type="Proteomes" id="UP000729733">
    <property type="component" value="Unassembled WGS sequence"/>
</dbReference>
<protein>
    <submittedName>
        <fullName evidence="1">TerB family tellurite resistance protein</fullName>
    </submittedName>
</protein>
<dbReference type="InterPro" id="IPR029024">
    <property type="entry name" value="TerB-like"/>
</dbReference>
<gene>
    <name evidence="1" type="ORF">I4641_03885</name>
</gene>
<evidence type="ECO:0000313" key="1">
    <source>
        <dbReference type="EMBL" id="MCC0176120.1"/>
    </source>
</evidence>
<dbReference type="Gene3D" id="1.10.3680.10">
    <property type="entry name" value="TerB-like"/>
    <property type="match status" value="1"/>
</dbReference>
<evidence type="ECO:0000313" key="2">
    <source>
        <dbReference type="Proteomes" id="UP000729733"/>
    </source>
</evidence>